<organism evidence="8 9">
    <name type="scientific">Celeribacter halophilus</name>
    <dbReference type="NCBI Taxonomy" id="576117"/>
    <lineage>
        <taxon>Bacteria</taxon>
        <taxon>Pseudomonadati</taxon>
        <taxon>Pseudomonadota</taxon>
        <taxon>Alphaproteobacteria</taxon>
        <taxon>Rhodobacterales</taxon>
        <taxon>Roseobacteraceae</taxon>
        <taxon>Celeribacter</taxon>
    </lineage>
</organism>
<evidence type="ECO:0000256" key="6">
    <source>
        <dbReference type="SAM" id="MobiDB-lite"/>
    </source>
</evidence>
<dbReference type="PANTHER" id="PTHR30461:SF2">
    <property type="entry name" value="SERINE RECOMBINASE PINE-RELATED"/>
    <property type="match status" value="1"/>
</dbReference>
<dbReference type="SUPFAM" id="SSF53041">
    <property type="entry name" value="Resolvase-like"/>
    <property type="match status" value="1"/>
</dbReference>
<dbReference type="GO" id="GO:0015074">
    <property type="term" value="P:DNA integration"/>
    <property type="evidence" value="ECO:0007669"/>
    <property type="project" value="UniProtKB-KW"/>
</dbReference>
<dbReference type="InterPro" id="IPR036162">
    <property type="entry name" value="Resolvase-like_N_sf"/>
</dbReference>
<dbReference type="InterPro" id="IPR006118">
    <property type="entry name" value="Recombinase_CS"/>
</dbReference>
<feature type="active site" description="O-(5'-phospho-DNA)-serine intermediate" evidence="4 5">
    <location>
        <position position="10"/>
    </location>
</feature>
<name>A0AAW7XS65_9RHOB</name>
<dbReference type="PROSITE" id="PS51736">
    <property type="entry name" value="RECOMBINASES_3"/>
    <property type="match status" value="1"/>
</dbReference>
<feature type="region of interest" description="Disordered" evidence="6">
    <location>
        <begin position="136"/>
        <end position="156"/>
    </location>
</feature>
<reference evidence="8" key="1">
    <citation type="submission" date="2023-07" db="EMBL/GenBank/DDBJ databases">
        <title>Genome content predicts the carbon catabolic preferences of heterotrophic bacteria.</title>
        <authorList>
            <person name="Gralka M."/>
        </authorList>
    </citation>
    <scope>NUCLEOTIDE SEQUENCE</scope>
    <source>
        <strain evidence="8">I2M02</strain>
    </source>
</reference>
<dbReference type="GO" id="GO:0003677">
    <property type="term" value="F:DNA binding"/>
    <property type="evidence" value="ECO:0007669"/>
    <property type="project" value="UniProtKB-KW"/>
</dbReference>
<dbReference type="GO" id="GO:0000150">
    <property type="term" value="F:DNA strand exchange activity"/>
    <property type="evidence" value="ECO:0007669"/>
    <property type="project" value="InterPro"/>
</dbReference>
<protein>
    <submittedName>
        <fullName evidence="8">Recombinase family protein</fullName>
    </submittedName>
</protein>
<dbReference type="InterPro" id="IPR050639">
    <property type="entry name" value="SSR_resolvase"/>
</dbReference>
<keyword evidence="1" id="KW-0229">DNA integration</keyword>
<accession>A0AAW7XS65</accession>
<keyword evidence="3" id="KW-0233">DNA recombination</keyword>
<dbReference type="AlphaFoldDB" id="A0AAW7XS65"/>
<evidence type="ECO:0000256" key="5">
    <source>
        <dbReference type="PROSITE-ProRule" id="PRU10137"/>
    </source>
</evidence>
<evidence type="ECO:0000256" key="2">
    <source>
        <dbReference type="ARBA" id="ARBA00023125"/>
    </source>
</evidence>
<dbReference type="PROSITE" id="PS00397">
    <property type="entry name" value="RECOMBINASES_1"/>
    <property type="match status" value="1"/>
</dbReference>
<comment type="caution">
    <text evidence="8">The sequence shown here is derived from an EMBL/GenBank/DDBJ whole genome shotgun (WGS) entry which is preliminary data.</text>
</comment>
<dbReference type="Proteomes" id="UP001169823">
    <property type="component" value="Unassembled WGS sequence"/>
</dbReference>
<evidence type="ECO:0000313" key="9">
    <source>
        <dbReference type="Proteomes" id="UP001169823"/>
    </source>
</evidence>
<dbReference type="EMBL" id="JAUOPJ010000001">
    <property type="protein sequence ID" value="MDO6455610.1"/>
    <property type="molecule type" value="Genomic_DNA"/>
</dbReference>
<evidence type="ECO:0000256" key="3">
    <source>
        <dbReference type="ARBA" id="ARBA00023172"/>
    </source>
</evidence>
<feature type="domain" description="Resolvase/invertase-type recombinase catalytic" evidence="7">
    <location>
        <begin position="2"/>
        <end position="138"/>
    </location>
</feature>
<dbReference type="InterPro" id="IPR006119">
    <property type="entry name" value="Resolv_N"/>
</dbReference>
<sequence>MKIVTYIRVSTDKQGRSGLGLEAQRAAIAAYAKTANAVTVAEYQEVESGRNNARPELQKALKHARVTGAKLVIAKLDRLSRNAAFLLNLQESGVDFTACDMPDASPFTVGIMAVLAQQESKMISERTKAAMQAAKERGKSFGNPNGAAPLRRAGKGNSAACEAQRYAALTRAADLSDVLEDIEQKGFTTLRAQAEELNKRGIKTARGGRWHANSVARIKARLAQMA</sequence>
<evidence type="ECO:0000256" key="4">
    <source>
        <dbReference type="PIRSR" id="PIRSR606118-50"/>
    </source>
</evidence>
<keyword evidence="2" id="KW-0238">DNA-binding</keyword>
<dbReference type="RefSeq" id="WP_303493930.1">
    <property type="nucleotide sequence ID" value="NZ_JAUOPJ010000001.1"/>
</dbReference>
<proteinExistence type="predicted"/>
<gene>
    <name evidence="8" type="ORF">Q4494_00845</name>
</gene>
<dbReference type="CDD" id="cd03768">
    <property type="entry name" value="SR_ResInv"/>
    <property type="match status" value="1"/>
</dbReference>
<dbReference type="PANTHER" id="PTHR30461">
    <property type="entry name" value="DNA-INVERTASE FROM LAMBDOID PROPHAGE"/>
    <property type="match status" value="1"/>
</dbReference>
<evidence type="ECO:0000256" key="1">
    <source>
        <dbReference type="ARBA" id="ARBA00022908"/>
    </source>
</evidence>
<evidence type="ECO:0000259" key="7">
    <source>
        <dbReference type="PROSITE" id="PS51736"/>
    </source>
</evidence>
<dbReference type="SMART" id="SM00857">
    <property type="entry name" value="Resolvase"/>
    <property type="match status" value="1"/>
</dbReference>
<dbReference type="Gene3D" id="3.40.50.1390">
    <property type="entry name" value="Resolvase, N-terminal catalytic domain"/>
    <property type="match status" value="1"/>
</dbReference>
<evidence type="ECO:0000313" key="8">
    <source>
        <dbReference type="EMBL" id="MDO6455610.1"/>
    </source>
</evidence>
<dbReference type="Pfam" id="PF00239">
    <property type="entry name" value="Resolvase"/>
    <property type="match status" value="1"/>
</dbReference>